<dbReference type="InterPro" id="IPR005823">
    <property type="entry name" value="Ribosomal_uL13_bac-type"/>
</dbReference>
<dbReference type="NCBIfam" id="TIGR01066">
    <property type="entry name" value="rplM_bact"/>
    <property type="match status" value="1"/>
</dbReference>
<feature type="chain" id="PRO_5043135218" evidence="4">
    <location>
        <begin position="25"/>
        <end position="213"/>
    </location>
</feature>
<sequence length="213" mass="25416">MGIGRMRRVQQWLLFARQWHLVDATGQDVWLLGKKVANFLAGKHKPIYHPFTDCGDHVVVINCKNVAMHGFNWKNQRFFFDKEMPKSKVEYPAWQIQDFDPCRIMHMTVYKGLDHNQLRKRLIERLHLFADDQIPTFVRKNIGNQMEQVQRVAKRSDEYTAEERAKFPRLFKFGENHFVDWERPVEDPGHRRTIYNVPDVPSFSRSRYSHDSS</sequence>
<reference evidence="5 6" key="2">
    <citation type="submission" date="2018-11" db="EMBL/GenBank/DDBJ databases">
        <authorList>
            <consortium name="Pathogen Informatics"/>
        </authorList>
    </citation>
    <scope>NUCLEOTIDE SEQUENCE [LARGE SCALE GENOMIC DNA]</scope>
</reference>
<evidence type="ECO:0000256" key="2">
    <source>
        <dbReference type="ARBA" id="ARBA00022980"/>
    </source>
</evidence>
<dbReference type="PANTHER" id="PTHR11545">
    <property type="entry name" value="RIBOSOMAL PROTEIN L13"/>
    <property type="match status" value="1"/>
</dbReference>
<reference evidence="7" key="1">
    <citation type="submission" date="2016-04" db="UniProtKB">
        <authorList>
            <consortium name="WormBaseParasite"/>
        </authorList>
    </citation>
    <scope>IDENTIFICATION</scope>
</reference>
<evidence type="ECO:0000256" key="1">
    <source>
        <dbReference type="ARBA" id="ARBA00006227"/>
    </source>
</evidence>
<evidence type="ECO:0000313" key="5">
    <source>
        <dbReference type="EMBL" id="VDN81979.1"/>
    </source>
</evidence>
<dbReference type="GO" id="GO:0017148">
    <property type="term" value="P:negative regulation of translation"/>
    <property type="evidence" value="ECO:0007669"/>
    <property type="project" value="TreeGrafter"/>
</dbReference>
<organism evidence="7">
    <name type="scientific">Brugia pahangi</name>
    <name type="common">Filarial nematode worm</name>
    <dbReference type="NCBI Taxonomy" id="6280"/>
    <lineage>
        <taxon>Eukaryota</taxon>
        <taxon>Metazoa</taxon>
        <taxon>Ecdysozoa</taxon>
        <taxon>Nematoda</taxon>
        <taxon>Chromadorea</taxon>
        <taxon>Rhabditida</taxon>
        <taxon>Spirurina</taxon>
        <taxon>Spiruromorpha</taxon>
        <taxon>Filarioidea</taxon>
        <taxon>Onchocercidae</taxon>
        <taxon>Brugia</taxon>
    </lineage>
</organism>
<comment type="similarity">
    <text evidence="1">Belongs to the universal ribosomal protein uL13 family.</text>
</comment>
<dbReference type="Pfam" id="PF00572">
    <property type="entry name" value="Ribosomal_L13"/>
    <property type="match status" value="1"/>
</dbReference>
<dbReference type="WBParaSite" id="BPAG_0000079201-mRNA-1">
    <property type="protein sequence ID" value="BPAG_0000079201-mRNA-1"/>
    <property type="gene ID" value="BPAG_0000079201"/>
</dbReference>
<dbReference type="Proteomes" id="UP000278627">
    <property type="component" value="Unassembled WGS sequence"/>
</dbReference>
<accession>A0A158PQ23</accession>
<dbReference type="CDD" id="cd00392">
    <property type="entry name" value="Ribosomal_L13"/>
    <property type="match status" value="1"/>
</dbReference>
<dbReference type="HAMAP" id="MF_01366">
    <property type="entry name" value="Ribosomal_uL13"/>
    <property type="match status" value="1"/>
</dbReference>
<dbReference type="STRING" id="6280.A0A158PQ23"/>
<dbReference type="SUPFAM" id="SSF52161">
    <property type="entry name" value="Ribosomal protein L13"/>
    <property type="match status" value="1"/>
</dbReference>
<dbReference type="Gene3D" id="3.90.1180.10">
    <property type="entry name" value="Ribosomal protein L13"/>
    <property type="match status" value="1"/>
</dbReference>
<keyword evidence="4" id="KW-0732">Signal</keyword>
<evidence type="ECO:0000256" key="3">
    <source>
        <dbReference type="ARBA" id="ARBA00023274"/>
    </source>
</evidence>
<proteinExistence type="inferred from homology"/>
<dbReference type="PANTHER" id="PTHR11545:SF2">
    <property type="entry name" value="LARGE RIBOSOMAL SUBUNIT PROTEIN UL13M"/>
    <property type="match status" value="1"/>
</dbReference>
<keyword evidence="6" id="KW-1185">Reference proteome</keyword>
<dbReference type="GO" id="GO:0006412">
    <property type="term" value="P:translation"/>
    <property type="evidence" value="ECO:0007669"/>
    <property type="project" value="InterPro"/>
</dbReference>
<dbReference type="InterPro" id="IPR036899">
    <property type="entry name" value="Ribosomal_uL13_sf"/>
</dbReference>
<feature type="signal peptide" evidence="4">
    <location>
        <begin position="1"/>
        <end position="24"/>
    </location>
</feature>
<dbReference type="GO" id="GO:0005762">
    <property type="term" value="C:mitochondrial large ribosomal subunit"/>
    <property type="evidence" value="ECO:0007669"/>
    <property type="project" value="TreeGrafter"/>
</dbReference>
<keyword evidence="2" id="KW-0689">Ribosomal protein</keyword>
<dbReference type="GO" id="GO:0003735">
    <property type="term" value="F:structural constituent of ribosome"/>
    <property type="evidence" value="ECO:0007669"/>
    <property type="project" value="InterPro"/>
</dbReference>
<keyword evidence="3" id="KW-0687">Ribonucleoprotein</keyword>
<evidence type="ECO:0000256" key="4">
    <source>
        <dbReference type="SAM" id="SignalP"/>
    </source>
</evidence>
<dbReference type="AlphaFoldDB" id="A0A158PQ23"/>
<dbReference type="InterPro" id="IPR005822">
    <property type="entry name" value="Ribosomal_uL13"/>
</dbReference>
<gene>
    <name evidence="5" type="ORF">BPAG_LOCUS793</name>
</gene>
<name>A0A158PQ23_BRUPA</name>
<dbReference type="GO" id="GO:0003729">
    <property type="term" value="F:mRNA binding"/>
    <property type="evidence" value="ECO:0007669"/>
    <property type="project" value="TreeGrafter"/>
</dbReference>
<protein>
    <submittedName>
        <fullName evidence="7">39S ribosomal protein L13, mitochondrial</fullName>
    </submittedName>
</protein>
<evidence type="ECO:0000313" key="7">
    <source>
        <dbReference type="WBParaSite" id="BPAG_0000079201-mRNA-1"/>
    </source>
</evidence>
<dbReference type="EMBL" id="UZAD01000043">
    <property type="protein sequence ID" value="VDN81979.1"/>
    <property type="molecule type" value="Genomic_DNA"/>
</dbReference>
<evidence type="ECO:0000313" key="6">
    <source>
        <dbReference type="Proteomes" id="UP000278627"/>
    </source>
</evidence>